<keyword evidence="2" id="KW-0479">Metal-binding</keyword>
<evidence type="ECO:0000256" key="5">
    <source>
        <dbReference type="ARBA" id="ARBA00023002"/>
    </source>
</evidence>
<reference evidence="9" key="1">
    <citation type="submission" date="2018-09" db="EMBL/GenBank/DDBJ databases">
        <authorList>
            <person name="Zhu H."/>
        </authorList>
    </citation>
    <scope>NUCLEOTIDE SEQUENCE [LARGE SCALE GENOMIC DNA]</scope>
    <source>
        <strain evidence="9">K1R23-30</strain>
    </source>
</reference>
<dbReference type="PANTHER" id="PTHR10869:SF246">
    <property type="entry name" value="TRANSMEMBRANE PROLYL 4-HYDROXYLASE"/>
    <property type="match status" value="1"/>
</dbReference>
<organism evidence="8 9">
    <name type="scientific">Noviherbaspirillum saxi</name>
    <dbReference type="NCBI Taxonomy" id="2320863"/>
    <lineage>
        <taxon>Bacteria</taxon>
        <taxon>Pseudomonadati</taxon>
        <taxon>Pseudomonadota</taxon>
        <taxon>Betaproteobacteria</taxon>
        <taxon>Burkholderiales</taxon>
        <taxon>Oxalobacteraceae</taxon>
        <taxon>Noviherbaspirillum</taxon>
    </lineage>
</organism>
<dbReference type="InterPro" id="IPR006620">
    <property type="entry name" value="Pro_4_hyd_alph"/>
</dbReference>
<dbReference type="AlphaFoldDB" id="A0A3A3FNM6"/>
<proteinExistence type="predicted"/>
<dbReference type="GO" id="GO:0031418">
    <property type="term" value="F:L-ascorbic acid binding"/>
    <property type="evidence" value="ECO:0007669"/>
    <property type="project" value="UniProtKB-KW"/>
</dbReference>
<protein>
    <submittedName>
        <fullName evidence="8">Proline hydroxylase</fullName>
    </submittedName>
</protein>
<evidence type="ECO:0000256" key="1">
    <source>
        <dbReference type="ARBA" id="ARBA00001961"/>
    </source>
</evidence>
<accession>A0A3A3FNM6</accession>
<evidence type="ECO:0000256" key="4">
    <source>
        <dbReference type="ARBA" id="ARBA00022964"/>
    </source>
</evidence>
<dbReference type="InterPro" id="IPR044862">
    <property type="entry name" value="Pro_4_hyd_alph_FE2OG_OXY"/>
</dbReference>
<evidence type="ECO:0000256" key="3">
    <source>
        <dbReference type="ARBA" id="ARBA00022896"/>
    </source>
</evidence>
<evidence type="ECO:0000256" key="2">
    <source>
        <dbReference type="ARBA" id="ARBA00022723"/>
    </source>
</evidence>
<keyword evidence="9" id="KW-1185">Reference proteome</keyword>
<evidence type="ECO:0000259" key="7">
    <source>
        <dbReference type="PROSITE" id="PS51471"/>
    </source>
</evidence>
<keyword evidence="6" id="KW-0408">Iron</keyword>
<dbReference type="PROSITE" id="PS51471">
    <property type="entry name" value="FE2OG_OXY"/>
    <property type="match status" value="1"/>
</dbReference>
<dbReference type="GO" id="GO:0005506">
    <property type="term" value="F:iron ion binding"/>
    <property type="evidence" value="ECO:0007669"/>
    <property type="project" value="InterPro"/>
</dbReference>
<name>A0A3A3FNM6_9BURK</name>
<dbReference type="GO" id="GO:0004656">
    <property type="term" value="F:procollagen-proline 4-dioxygenase activity"/>
    <property type="evidence" value="ECO:0007669"/>
    <property type="project" value="TreeGrafter"/>
</dbReference>
<keyword evidence="5" id="KW-0560">Oxidoreductase</keyword>
<evidence type="ECO:0000313" key="8">
    <source>
        <dbReference type="EMBL" id="RJF96361.1"/>
    </source>
</evidence>
<keyword evidence="4" id="KW-0223">Dioxygenase</keyword>
<dbReference type="InterPro" id="IPR005123">
    <property type="entry name" value="Oxoglu/Fe-dep_dioxygenase_dom"/>
</dbReference>
<dbReference type="SMART" id="SM00702">
    <property type="entry name" value="P4Hc"/>
    <property type="match status" value="1"/>
</dbReference>
<comment type="cofactor">
    <cofactor evidence="1">
        <name>L-ascorbate</name>
        <dbReference type="ChEBI" id="CHEBI:38290"/>
    </cofactor>
</comment>
<comment type="caution">
    <text evidence="8">The sequence shown here is derived from an EMBL/GenBank/DDBJ whole genome shotgun (WGS) entry which is preliminary data.</text>
</comment>
<dbReference type="Pfam" id="PF13640">
    <property type="entry name" value="2OG-FeII_Oxy_3"/>
    <property type="match status" value="1"/>
</dbReference>
<keyword evidence="3" id="KW-0847">Vitamin C</keyword>
<dbReference type="OrthoDB" id="269774at2"/>
<gene>
    <name evidence="8" type="ORF">D3871_22435</name>
</gene>
<dbReference type="PANTHER" id="PTHR10869">
    <property type="entry name" value="PROLYL 4-HYDROXYLASE ALPHA SUBUNIT"/>
    <property type="match status" value="1"/>
</dbReference>
<dbReference type="Gene3D" id="2.60.120.620">
    <property type="entry name" value="q2cbj1_9rhob like domain"/>
    <property type="match status" value="1"/>
</dbReference>
<dbReference type="EMBL" id="QYUO01000002">
    <property type="protein sequence ID" value="RJF96361.1"/>
    <property type="molecule type" value="Genomic_DNA"/>
</dbReference>
<dbReference type="Proteomes" id="UP000265955">
    <property type="component" value="Unassembled WGS sequence"/>
</dbReference>
<evidence type="ECO:0000256" key="6">
    <source>
        <dbReference type="ARBA" id="ARBA00023004"/>
    </source>
</evidence>
<evidence type="ECO:0000313" key="9">
    <source>
        <dbReference type="Proteomes" id="UP000265955"/>
    </source>
</evidence>
<sequence>MNSALVALPKEWQAWINANLARSCHPDEMAAIMVRDGHFDGQLARAAIDEALHRSGDGQAQAPAIQPMPRLDGASNTIQALDRQVQVLLSLQAPRVVLFGNVLSDEECDAMIAYTESRLERSPVVSDRDGSTQVHAHRSSRGAMLQRGECELVSRIENRLAALIDWPVENGEGLQVLRYEKDNEYRPHYDWFDAASPGPRKHLERGGQRVATIIMYLSEVEEGGGTSFPNIGLQVQPKKGSAVCFLNTDHYGNPDQKTLHAGEPVARGVKVIATKWLRQREYR</sequence>
<feature type="domain" description="Fe2OG dioxygenase" evidence="7">
    <location>
        <begin position="170"/>
        <end position="279"/>
    </location>
</feature>
<dbReference type="InterPro" id="IPR045054">
    <property type="entry name" value="P4HA-like"/>
</dbReference>